<evidence type="ECO:0000256" key="4">
    <source>
        <dbReference type="ARBA" id="ARBA00022723"/>
    </source>
</evidence>
<evidence type="ECO:0000256" key="3">
    <source>
        <dbReference type="ARBA" id="ARBA00022617"/>
    </source>
</evidence>
<dbReference type="PANTHER" id="PTHR30521">
    <property type="entry name" value="DEFERROCHELATASE/PEROXIDASE"/>
    <property type="match status" value="1"/>
</dbReference>
<keyword evidence="5" id="KW-0560">Oxidoreductase</keyword>
<dbReference type="InterPro" id="IPR011008">
    <property type="entry name" value="Dimeric_a/b-barrel"/>
</dbReference>
<dbReference type="PANTHER" id="PTHR30521:SF4">
    <property type="entry name" value="DEFERROCHELATASE"/>
    <property type="match status" value="1"/>
</dbReference>
<dbReference type="RefSeq" id="WP_208631408.1">
    <property type="nucleotide sequence ID" value="NZ_QAOG01000005.1"/>
</dbReference>
<keyword evidence="8" id="KW-1185">Reference proteome</keyword>
<keyword evidence="3" id="KW-0349">Heme</keyword>
<keyword evidence="4" id="KW-0479">Metal-binding</keyword>
<evidence type="ECO:0000256" key="5">
    <source>
        <dbReference type="ARBA" id="ARBA00023002"/>
    </source>
</evidence>
<dbReference type="EMBL" id="QAOG01000005">
    <property type="protein sequence ID" value="PTQ59347.1"/>
    <property type="molecule type" value="Genomic_DNA"/>
</dbReference>
<proteinExistence type="predicted"/>
<dbReference type="GO" id="GO:0005829">
    <property type="term" value="C:cytosol"/>
    <property type="evidence" value="ECO:0007669"/>
    <property type="project" value="TreeGrafter"/>
</dbReference>
<evidence type="ECO:0000313" key="7">
    <source>
        <dbReference type="EMBL" id="PTQ59347.1"/>
    </source>
</evidence>
<dbReference type="GO" id="GO:0046872">
    <property type="term" value="F:metal ion binding"/>
    <property type="evidence" value="ECO:0007669"/>
    <property type="project" value="UniProtKB-KW"/>
</dbReference>
<dbReference type="GO" id="GO:0004601">
    <property type="term" value="F:peroxidase activity"/>
    <property type="evidence" value="ECO:0007669"/>
    <property type="project" value="UniProtKB-KW"/>
</dbReference>
<comment type="cofactor">
    <cofactor evidence="1">
        <name>heme b</name>
        <dbReference type="ChEBI" id="CHEBI:60344"/>
    </cofactor>
</comment>
<evidence type="ECO:0000256" key="1">
    <source>
        <dbReference type="ARBA" id="ARBA00001970"/>
    </source>
</evidence>
<dbReference type="AlphaFoldDB" id="A0A2T5GJ53"/>
<keyword evidence="6" id="KW-0408">Iron</keyword>
<dbReference type="GO" id="GO:0020037">
    <property type="term" value="F:heme binding"/>
    <property type="evidence" value="ECO:0007669"/>
    <property type="project" value="InterPro"/>
</dbReference>
<dbReference type="Proteomes" id="UP000244189">
    <property type="component" value="Unassembled WGS sequence"/>
</dbReference>
<gene>
    <name evidence="7" type="ORF">C8J26_3091</name>
</gene>
<dbReference type="InterPro" id="IPR006314">
    <property type="entry name" value="Dyp_peroxidase"/>
</dbReference>
<organism evidence="7 8">
    <name type="scientific">Sphingomonas aurantiaca</name>
    <dbReference type="NCBI Taxonomy" id="185949"/>
    <lineage>
        <taxon>Bacteria</taxon>
        <taxon>Pseudomonadati</taxon>
        <taxon>Pseudomonadota</taxon>
        <taxon>Alphaproteobacteria</taxon>
        <taxon>Sphingomonadales</taxon>
        <taxon>Sphingomonadaceae</taxon>
        <taxon>Sphingomonas</taxon>
    </lineage>
</organism>
<dbReference type="SUPFAM" id="SSF54909">
    <property type="entry name" value="Dimeric alpha+beta barrel"/>
    <property type="match status" value="1"/>
</dbReference>
<evidence type="ECO:0000256" key="6">
    <source>
        <dbReference type="ARBA" id="ARBA00023004"/>
    </source>
</evidence>
<name>A0A2T5GJ53_9SPHN</name>
<protein>
    <submittedName>
        <fullName evidence="7">Dyp-type peroxidase family</fullName>
    </submittedName>
</protein>
<sequence>MALALNSTLRWMAASDSEKAALADIQGNILDGHGRKATRHVLLRFGEDAAASRAFIRELAPHITSTLEQLTAAKAFREHGVSGGPFLGLLLSSSGYASLEAAQKAPEPDDGGAFVQGMLARAELLADPDAGELDEPYRQGIDAMVLIGGNPDAADSWESTETENAETKVLNILQGRAYVVAVEVGRAIFKDNGTDELGINKIEGIEHFGYVDGRSQPLMLDELVERERDESDGISVWDPTFPLGQVLVPDPGSPSAETGFGSFFVFRKLEQDVAGFKAREEEMGEDEALGGMGELMGATLVGRFEDGTPVVLQRDDGGDNPVMNNFDYAGDPDGLRCPLHAHIRKTNPRGDSVRQFGVSLEEERSHIMARRGMTYGRRDRVVDPTDKPNGGVGLMFMSFHNNLATGFEFTQARWANNPGFVRDGTGRDPVIGQRGSAAAEDLTVRTTWGKRDAATATASFGEFVRHKGGEYFFAPAISTLRAL</sequence>
<keyword evidence="2 7" id="KW-0575">Peroxidase</keyword>
<accession>A0A2T5GJ53</accession>
<reference evidence="7 8" key="1">
    <citation type="submission" date="2018-04" db="EMBL/GenBank/DDBJ databases">
        <title>Genomic Encyclopedia of Type Strains, Phase III (KMG-III): the genomes of soil and plant-associated and newly described type strains.</title>
        <authorList>
            <person name="Whitman W."/>
        </authorList>
    </citation>
    <scope>NUCLEOTIDE SEQUENCE [LARGE SCALE GENOMIC DNA]</scope>
    <source>
        <strain evidence="7 8">MA101b</strain>
    </source>
</reference>
<evidence type="ECO:0000313" key="8">
    <source>
        <dbReference type="Proteomes" id="UP000244189"/>
    </source>
</evidence>
<evidence type="ECO:0000256" key="2">
    <source>
        <dbReference type="ARBA" id="ARBA00022559"/>
    </source>
</evidence>
<comment type="caution">
    <text evidence="7">The sequence shown here is derived from an EMBL/GenBank/DDBJ whole genome shotgun (WGS) entry which is preliminary data.</text>
</comment>
<dbReference type="PROSITE" id="PS51404">
    <property type="entry name" value="DYP_PEROXIDASE"/>
    <property type="match status" value="1"/>
</dbReference>